<dbReference type="EMBL" id="SPHZ02000004">
    <property type="protein sequence ID" value="KAF0922570.1"/>
    <property type="molecule type" value="Genomic_DNA"/>
</dbReference>
<accession>A0A6G1ECP8</accession>
<name>A0A6G1ECP8_9ORYZ</name>
<dbReference type="Pfam" id="PF17871">
    <property type="entry name" value="AAA_lid_9"/>
    <property type="match status" value="1"/>
</dbReference>
<comment type="caution">
    <text evidence="4">The sequence shown here is derived from an EMBL/GenBank/DDBJ whole genome shotgun (WGS) entry which is preliminary data.</text>
</comment>
<reference evidence="4 5" key="1">
    <citation type="submission" date="2019-11" db="EMBL/GenBank/DDBJ databases">
        <title>Whole genome sequence of Oryza granulata.</title>
        <authorList>
            <person name="Li W."/>
        </authorList>
    </citation>
    <scope>NUCLEOTIDE SEQUENCE [LARGE SCALE GENOMIC DNA]</scope>
    <source>
        <strain evidence="5">cv. Menghai</strain>
        <tissue evidence="4">Leaf</tissue>
    </source>
</reference>
<feature type="domain" description="ClpA/ClpB AAA lid" evidence="3">
    <location>
        <begin position="42"/>
        <end position="69"/>
    </location>
</feature>
<protein>
    <recommendedName>
        <fullName evidence="3">ClpA/ClpB AAA lid domain-containing protein</fullName>
    </recommendedName>
</protein>
<keyword evidence="2" id="KW-0067">ATP-binding</keyword>
<dbReference type="Gene3D" id="1.10.8.60">
    <property type="match status" value="1"/>
</dbReference>
<sequence length="116" mass="13106">MHGRCGEASGVRGVDSYYVGAVLASTKRRWRSWWSPWVLSFGRQFPDKAIDLIDEACSTVRLQIDSQRWVNTTRMQTNNENTSVNGVKEAIVGPDHVAQCFLWTSKAIMAIKMVDN</sequence>
<dbReference type="InterPro" id="IPR041546">
    <property type="entry name" value="ClpA/ClpB_AAA_lid"/>
</dbReference>
<proteinExistence type="predicted"/>
<evidence type="ECO:0000313" key="5">
    <source>
        <dbReference type="Proteomes" id="UP000479710"/>
    </source>
</evidence>
<dbReference type="OrthoDB" id="1937935at2759"/>
<keyword evidence="1" id="KW-0547">Nucleotide-binding</keyword>
<evidence type="ECO:0000313" key="4">
    <source>
        <dbReference type="EMBL" id="KAF0922570.1"/>
    </source>
</evidence>
<evidence type="ECO:0000256" key="1">
    <source>
        <dbReference type="ARBA" id="ARBA00022741"/>
    </source>
</evidence>
<gene>
    <name evidence="4" type="ORF">E2562_038311</name>
</gene>
<organism evidence="4 5">
    <name type="scientific">Oryza meyeriana var. granulata</name>
    <dbReference type="NCBI Taxonomy" id="110450"/>
    <lineage>
        <taxon>Eukaryota</taxon>
        <taxon>Viridiplantae</taxon>
        <taxon>Streptophyta</taxon>
        <taxon>Embryophyta</taxon>
        <taxon>Tracheophyta</taxon>
        <taxon>Spermatophyta</taxon>
        <taxon>Magnoliopsida</taxon>
        <taxon>Liliopsida</taxon>
        <taxon>Poales</taxon>
        <taxon>Poaceae</taxon>
        <taxon>BOP clade</taxon>
        <taxon>Oryzoideae</taxon>
        <taxon>Oryzeae</taxon>
        <taxon>Oryzinae</taxon>
        <taxon>Oryza</taxon>
        <taxon>Oryza meyeriana</taxon>
    </lineage>
</organism>
<keyword evidence="5" id="KW-1185">Reference proteome</keyword>
<evidence type="ECO:0000259" key="3">
    <source>
        <dbReference type="Pfam" id="PF17871"/>
    </source>
</evidence>
<evidence type="ECO:0000256" key="2">
    <source>
        <dbReference type="ARBA" id="ARBA00022840"/>
    </source>
</evidence>
<dbReference type="AlphaFoldDB" id="A0A6G1ECP8"/>
<dbReference type="Proteomes" id="UP000479710">
    <property type="component" value="Unassembled WGS sequence"/>
</dbReference>
<dbReference type="GO" id="GO:0005524">
    <property type="term" value="F:ATP binding"/>
    <property type="evidence" value="ECO:0007669"/>
    <property type="project" value="UniProtKB-KW"/>
</dbReference>